<dbReference type="AlphaFoldDB" id="A0A8S3XPR1"/>
<feature type="region of interest" description="Disordered" evidence="1">
    <location>
        <begin position="1"/>
        <end position="27"/>
    </location>
</feature>
<accession>A0A8S3XPR1</accession>
<gene>
    <name evidence="2" type="ORF">PAPOLLO_LOCUS20569</name>
</gene>
<name>A0A8S3XPR1_PARAO</name>
<comment type="caution">
    <text evidence="2">The sequence shown here is derived from an EMBL/GenBank/DDBJ whole genome shotgun (WGS) entry which is preliminary data.</text>
</comment>
<protein>
    <submittedName>
        <fullName evidence="2">(apollo) hypothetical protein</fullName>
    </submittedName>
</protein>
<dbReference type="Proteomes" id="UP000691718">
    <property type="component" value="Unassembled WGS sequence"/>
</dbReference>
<dbReference type="EMBL" id="CAJQZP010001271">
    <property type="protein sequence ID" value="CAG5035479.1"/>
    <property type="molecule type" value="Genomic_DNA"/>
</dbReference>
<dbReference type="OrthoDB" id="6779410at2759"/>
<proteinExistence type="predicted"/>
<evidence type="ECO:0000313" key="2">
    <source>
        <dbReference type="EMBL" id="CAG5035479.1"/>
    </source>
</evidence>
<evidence type="ECO:0000313" key="3">
    <source>
        <dbReference type="Proteomes" id="UP000691718"/>
    </source>
</evidence>
<evidence type="ECO:0000256" key="1">
    <source>
        <dbReference type="SAM" id="MobiDB-lite"/>
    </source>
</evidence>
<feature type="compositionally biased region" description="Basic residues" evidence="1">
    <location>
        <begin position="15"/>
        <end position="27"/>
    </location>
</feature>
<keyword evidence="3" id="KW-1185">Reference proteome</keyword>
<organism evidence="2 3">
    <name type="scientific">Parnassius apollo</name>
    <name type="common">Apollo butterfly</name>
    <name type="synonym">Papilio apollo</name>
    <dbReference type="NCBI Taxonomy" id="110799"/>
    <lineage>
        <taxon>Eukaryota</taxon>
        <taxon>Metazoa</taxon>
        <taxon>Ecdysozoa</taxon>
        <taxon>Arthropoda</taxon>
        <taxon>Hexapoda</taxon>
        <taxon>Insecta</taxon>
        <taxon>Pterygota</taxon>
        <taxon>Neoptera</taxon>
        <taxon>Endopterygota</taxon>
        <taxon>Lepidoptera</taxon>
        <taxon>Glossata</taxon>
        <taxon>Ditrysia</taxon>
        <taxon>Papilionoidea</taxon>
        <taxon>Papilionidae</taxon>
        <taxon>Parnassiinae</taxon>
        <taxon>Parnassini</taxon>
        <taxon>Parnassius</taxon>
        <taxon>Parnassius</taxon>
    </lineage>
</organism>
<sequence length="99" mass="11897">MEEMLSNIEKCDPKKSRKRKSDTTKWKRKAVQIKRYKSKGLPIFPRCGHDKKAFKCDKLTAQDIRRFHENFYKCKTKISQDNFILKYCTVNKAKKQMSF</sequence>
<reference evidence="2" key="1">
    <citation type="submission" date="2021-04" db="EMBL/GenBank/DDBJ databases">
        <authorList>
            <person name="Tunstrom K."/>
        </authorList>
    </citation>
    <scope>NUCLEOTIDE SEQUENCE</scope>
</reference>